<evidence type="ECO:0000313" key="5">
    <source>
        <dbReference type="Proteomes" id="UP001634394"/>
    </source>
</evidence>
<keyword evidence="2" id="KW-0547">Nucleotide-binding</keyword>
<dbReference type="PANTHER" id="PTHR14187:SF5">
    <property type="entry name" value="HEAT SHOCK 70 KDA PROTEIN 12A"/>
    <property type="match status" value="1"/>
</dbReference>
<evidence type="ECO:0000256" key="1">
    <source>
        <dbReference type="ARBA" id="ARBA00007381"/>
    </source>
</evidence>
<evidence type="ECO:0000313" key="4">
    <source>
        <dbReference type="EMBL" id="KAL3858893.1"/>
    </source>
</evidence>
<proteinExistence type="inferred from homology"/>
<organism evidence="4 5">
    <name type="scientific">Sinanodonta woodiana</name>
    <name type="common">Chinese pond mussel</name>
    <name type="synonym">Anodonta woodiana</name>
    <dbReference type="NCBI Taxonomy" id="1069815"/>
    <lineage>
        <taxon>Eukaryota</taxon>
        <taxon>Metazoa</taxon>
        <taxon>Spiralia</taxon>
        <taxon>Lophotrochozoa</taxon>
        <taxon>Mollusca</taxon>
        <taxon>Bivalvia</taxon>
        <taxon>Autobranchia</taxon>
        <taxon>Heteroconchia</taxon>
        <taxon>Palaeoheterodonta</taxon>
        <taxon>Unionida</taxon>
        <taxon>Unionoidea</taxon>
        <taxon>Unionidae</taxon>
        <taxon>Unioninae</taxon>
        <taxon>Sinanodonta</taxon>
    </lineage>
</organism>
<comment type="caution">
    <text evidence="4">The sequence shown here is derived from an EMBL/GenBank/DDBJ whole genome shotgun (WGS) entry which is preliminary data.</text>
</comment>
<dbReference type="PANTHER" id="PTHR14187">
    <property type="entry name" value="ALPHA KINASE/ELONGATION FACTOR 2 KINASE"/>
    <property type="match status" value="1"/>
</dbReference>
<comment type="similarity">
    <text evidence="1">Belongs to the heat shock protein 70 family.</text>
</comment>
<dbReference type="Proteomes" id="UP001634394">
    <property type="component" value="Unassembled WGS sequence"/>
</dbReference>
<evidence type="ECO:0000256" key="2">
    <source>
        <dbReference type="ARBA" id="ARBA00022741"/>
    </source>
</evidence>
<dbReference type="SUPFAM" id="SSF53067">
    <property type="entry name" value="Actin-like ATPase domain"/>
    <property type="match status" value="2"/>
</dbReference>
<evidence type="ECO:0008006" key="6">
    <source>
        <dbReference type="Google" id="ProtNLM"/>
    </source>
</evidence>
<keyword evidence="5" id="KW-1185">Reference proteome</keyword>
<dbReference type="InterPro" id="IPR013126">
    <property type="entry name" value="Hsp_70_fam"/>
</dbReference>
<sequence length="580" mass="65515">MAFKMDTPVIVAAIDFGTAYSGIAFQFKHEFEKDPTKISAPQTWNGGKPNLMSHKTPTCLLLDNNEESSSFGYEAEDKYADLCMDGKHTDWYFFRRFKMRLHEREGFTKSSKLEDVSGKKMEAIVVFSKSIECLTKVLIEMLDRQGALVRQTEIHWVLTVPAIWDEPSKQFMREAAVMAGIKSDQLDIALEPEAAALYCQHLPLDRFVDKADDVHFGALPPGSTYMVVDLGGGTADMTIHQKTKGNQLKEVAKASGGPWGGTAVENEFLGTLEDIISKDAMEMFRKQYIYDYFDILREFELVKRKISMKTEDKLTIKKPVALDNVCEGNSFKELLEKSKYSPDIVVHLDKLRLSPDFVRELFRHITDKIVKHMEVILSSCENVIVILLVGGMSESLFVQDIIRSRFHGKNGVRVITPEEAGLSVLRGAVIFGRSPDVIETRVLRYTYGVYITPEFDPEVHPEEKKIIKAGNFHCRDVFGVFIRVNTPVEIGHSVTKCYSTIAPFQSAIRLQIFSSSDPEPKFTTDPGCLKVGELAIFIPDPSAEQRSVFVEFKFGYTELQVLAFEATTRFPIITSLKMNE</sequence>
<keyword evidence="3" id="KW-0067">ATP-binding</keyword>
<evidence type="ECO:0000256" key="3">
    <source>
        <dbReference type="ARBA" id="ARBA00022840"/>
    </source>
</evidence>
<reference evidence="4 5" key="1">
    <citation type="submission" date="2024-11" db="EMBL/GenBank/DDBJ databases">
        <title>Chromosome-level genome assembly of the freshwater bivalve Anodonta woodiana.</title>
        <authorList>
            <person name="Chen X."/>
        </authorList>
    </citation>
    <scope>NUCLEOTIDE SEQUENCE [LARGE SCALE GENOMIC DNA]</scope>
    <source>
        <strain evidence="4">MN2024</strain>
        <tissue evidence="4">Gills</tissue>
    </source>
</reference>
<accession>A0ABD3VDN3</accession>
<dbReference type="InterPro" id="IPR043129">
    <property type="entry name" value="ATPase_NBD"/>
</dbReference>
<dbReference type="Pfam" id="PF00012">
    <property type="entry name" value="HSP70"/>
    <property type="match status" value="1"/>
</dbReference>
<dbReference type="AlphaFoldDB" id="A0ABD3VDN3"/>
<dbReference type="EMBL" id="JBJQND010000012">
    <property type="protein sequence ID" value="KAL3858893.1"/>
    <property type="molecule type" value="Genomic_DNA"/>
</dbReference>
<name>A0ABD3VDN3_SINWO</name>
<dbReference type="Gene3D" id="3.30.420.40">
    <property type="match status" value="2"/>
</dbReference>
<dbReference type="GO" id="GO:0005524">
    <property type="term" value="F:ATP binding"/>
    <property type="evidence" value="ECO:0007669"/>
    <property type="project" value="UniProtKB-KW"/>
</dbReference>
<gene>
    <name evidence="4" type="ORF">ACJMK2_009142</name>
</gene>
<protein>
    <recommendedName>
        <fullName evidence="6">Heat shock 70 kDa protein 12A</fullName>
    </recommendedName>
</protein>
<dbReference type="CDD" id="cd10229">
    <property type="entry name" value="ASKHA_NBD_HSP70_HSPA12"/>
    <property type="match status" value="1"/>
</dbReference>